<protein>
    <submittedName>
        <fullName evidence="2">F5J5.17</fullName>
    </submittedName>
</protein>
<keyword evidence="1" id="KW-1133">Transmembrane helix</keyword>
<feature type="transmembrane region" description="Helical" evidence="1">
    <location>
        <begin position="43"/>
        <end position="62"/>
    </location>
</feature>
<proteinExistence type="predicted"/>
<dbReference type="CDD" id="cd04481">
    <property type="entry name" value="RPA1_DBD_B_like"/>
    <property type="match status" value="1"/>
</dbReference>
<reference evidence="2" key="1">
    <citation type="submission" date="1999-04" db="EMBL/GenBank/DDBJ databases">
        <title>Genomic sequence for Arabidopsis thaliana BAC F5J5.</title>
        <authorList>
            <person name="Chao Q."/>
            <person name="Shinn P."/>
            <person name="Dunn P."/>
            <person name="Buehler E."/>
            <person name="Kahn S."/>
            <person name="Kim C."/>
            <person name="Walker M."/>
            <person name="Williams S."/>
            <person name="Altafi H."/>
            <person name="Araujo R."/>
            <person name="Conn L."/>
            <person name="Conway A.B."/>
            <person name="Gonzalez A."/>
            <person name="Hansen N.F."/>
            <person name="Huizar L."/>
            <person name="Kremenetskaia I."/>
            <person name="Lenz C."/>
            <person name="Li J."/>
            <person name="Liu S."/>
            <person name="Luros S."/>
            <person name="Rowley D."/>
            <person name="Schwartz J."/>
            <person name="Toriumi M."/>
            <person name="Vysotskaia V."/>
            <person name="Yu G."/>
            <person name="Davis R.W."/>
            <person name="Federspiel N.A."/>
            <person name="Theologis A."/>
            <person name="Ecker J.R."/>
        </authorList>
    </citation>
    <scope>NUCLEOTIDE SEQUENCE</scope>
</reference>
<evidence type="ECO:0000313" key="2">
    <source>
        <dbReference type="EMBL" id="AAF18640.1"/>
    </source>
</evidence>
<dbReference type="AlphaFoldDB" id="Q9SKV3"/>
<dbReference type="EMBL" id="AC006228">
    <property type="protein sequence ID" value="AAF18640.1"/>
    <property type="molecule type" value="Genomic_DNA"/>
</dbReference>
<keyword evidence="1" id="KW-0812">Transmembrane</keyword>
<feature type="transmembrane region" description="Helical" evidence="1">
    <location>
        <begin position="12"/>
        <end position="31"/>
    </location>
</feature>
<reference key="2">
    <citation type="journal article" date="2000" name="Nature">
        <title>Sequence and analysis of chromosome 1 of the plant Arabidopsis thaliana.</title>
        <authorList>
            <person name="Theologis A."/>
            <person name="Ecker J.R."/>
            <person name="Palm C.J."/>
            <person name="Federspiel N.A."/>
            <person name="Kaul S."/>
            <person name="White O."/>
            <person name="Alonso J."/>
            <person name="Altafi H."/>
            <person name="Araujo R."/>
            <person name="Bowman C.L."/>
            <person name="Brooks S.Y."/>
            <person name="Buehler E."/>
            <person name="Chan A."/>
            <person name="Chao Q."/>
            <person name="Chen H."/>
            <person name="Cheuk R.F."/>
            <person name="Chin C.W."/>
            <person name="Chung M.K."/>
            <person name="Conn L."/>
            <person name="Conway A.B."/>
            <person name="Conway A.R."/>
            <person name="Creasy T.H."/>
            <person name="Dewar K."/>
            <person name="Dunn P."/>
            <person name="Etgu P."/>
            <person name="Feldblyum T.V."/>
            <person name="Feng J."/>
            <person name="Fong B."/>
            <person name="Fujii C.Y."/>
            <person name="Gill J.E."/>
            <person name="Goldsmith A.D."/>
            <person name="Haas B."/>
            <person name="Hansen N.F."/>
            <person name="Hughes B."/>
            <person name="Huizar L."/>
            <person name="Hunter J.L."/>
            <person name="Jenkins J."/>
            <person name="Johnson-Hopson C."/>
            <person name="Khan S."/>
            <person name="Khaykin E."/>
            <person name="Kim C.J."/>
            <person name="Koo H.L."/>
            <person name="Kremenetskaia I."/>
            <person name="Kurtz D.B."/>
            <person name="Kwan A."/>
            <person name="Lam B."/>
            <person name="Langin-Hooper S."/>
            <person name="Lee A."/>
            <person name="Lee J.M."/>
            <person name="Lenz C.A."/>
            <person name="Li J.H."/>
            <person name="Li Y."/>
            <person name="Lin X."/>
            <person name="Liu S.X."/>
            <person name="Liu Z.A."/>
            <person name="Luros J.S."/>
            <person name="Maiti R."/>
            <person name="Marziali A."/>
            <person name="Militscher J."/>
            <person name="Miranda M."/>
            <person name="Nguyen M."/>
            <person name="Nierman W.C."/>
            <person name="Osborne B.I."/>
            <person name="Pai G."/>
            <person name="Peterson J."/>
            <person name="Pham P.K."/>
            <person name="Rizzo M."/>
            <person name="Rooney T."/>
            <person name="Rowley D."/>
            <person name="Sakano H."/>
            <person name="Salzberg S.L."/>
            <person name="Schwartz J.R."/>
            <person name="Shinn P."/>
            <person name="Southwick A.M."/>
            <person name="Sun H."/>
            <person name="Tallon L.J."/>
            <person name="Tambunga G."/>
            <person name="Toriumi M.J."/>
            <person name="Town C.D."/>
            <person name="Utterback T."/>
            <person name="Van Aken S."/>
            <person name="Vaysberg M."/>
            <person name="Vysotskaia V.S."/>
            <person name="Walker M."/>
            <person name="Wu D."/>
            <person name="Yu G."/>
            <person name="Fraser C.M."/>
            <person name="Venter J.C."/>
            <person name="Davis R.W."/>
        </authorList>
    </citation>
    <scope>NUCLEOTIDE SEQUENCE [LARGE SCALE GENOMIC DNA]</scope>
    <source>
        <strain>cv. Columbia</strain>
    </source>
</reference>
<accession>Q9SKV3</accession>
<organism evidence="2">
    <name type="scientific">Arabidopsis thaliana</name>
    <name type="common">Mouse-ear cress</name>
    <dbReference type="NCBI Taxonomy" id="3702"/>
    <lineage>
        <taxon>Eukaryota</taxon>
        <taxon>Viridiplantae</taxon>
        <taxon>Streptophyta</taxon>
        <taxon>Embryophyta</taxon>
        <taxon>Tracheophyta</taxon>
        <taxon>Spermatophyta</taxon>
        <taxon>Magnoliopsida</taxon>
        <taxon>eudicotyledons</taxon>
        <taxon>Gunneridae</taxon>
        <taxon>Pentapetalae</taxon>
        <taxon>rosids</taxon>
        <taxon>malvids</taxon>
        <taxon>Brassicales</taxon>
        <taxon>Brassicaceae</taxon>
        <taxon>Camelineae</taxon>
        <taxon>Arabidopsis</taxon>
    </lineage>
</organism>
<reference evidence="2" key="3">
    <citation type="submission" date="2001-01" db="EMBL/GenBank/DDBJ databases">
        <authorList>
            <person name="Shinn P."/>
            <person name="Brooks S."/>
            <person name="Buehler E."/>
            <person name="Chao Q."/>
            <person name="Johnson-Hopson C."/>
            <person name="Khan S."/>
            <person name="Kim C."/>
            <person name="Altafi H."/>
            <person name="Bei B."/>
            <person name="Chin C."/>
            <person name="Chiou J."/>
            <person name="Choi E."/>
            <person name="Conn L."/>
            <person name="Conway A."/>
            <person name="Gonzalez A."/>
            <person name="Hansen N."/>
            <person name="Howing B."/>
            <person name="Koo T."/>
            <person name="Lam B."/>
            <person name="Lee J."/>
            <person name="Lenz C."/>
            <person name="Li J."/>
            <person name="Liu A."/>
            <person name="Liu J."/>
            <person name="Liu S."/>
            <person name="Mukharsky N."/>
            <person name="Nguyen M."/>
            <person name="Palm C."/>
            <person name="Pham P."/>
            <person name="Sakano H."/>
            <person name="Schwartz J."/>
            <person name="Southwick A."/>
            <person name="Thaveri A."/>
            <person name="Toriumi M."/>
            <person name="Vaysberg M."/>
            <person name="Yu G."/>
            <person name="Davis R."/>
            <person name="Federspiel N."/>
            <person name="Theologis A."/>
            <person name="Ecker J."/>
        </authorList>
    </citation>
    <scope>NUCLEOTIDE SEQUENCE</scope>
</reference>
<sequence length="259" mass="30797">MANEKKMLPKRIILMRHGEISVYYIIYIYIYIYLCEVNKLDSIYIYIYIILLYIFCMSTNTIRININFYIESNLFIYLPFSMEIYSPPYIYEHNIPRVLEEGSWYFMENIHVIKVSVGSPPFTDFKFKIKFLPNTKMSLVDAYDVVVRVENITRPDYVPQDFENPRLSQFLEFELRNTWGKSLTCVASGYTCDLFVHLWRDLGLGLCYKWTFGMNPTTCVLQFWKISDHEGRQCLISHNGASRIVFNQNYPEINMTHIS</sequence>
<dbReference type="PIR" id="C86483">
    <property type="entry name" value="C86483"/>
</dbReference>
<name>Q9SKV3_ARATH</name>
<dbReference type="Gene3D" id="2.40.50.140">
    <property type="entry name" value="Nucleic acid-binding proteins"/>
    <property type="match status" value="1"/>
</dbReference>
<evidence type="ECO:0000256" key="1">
    <source>
        <dbReference type="SAM" id="Phobius"/>
    </source>
</evidence>
<keyword evidence="1" id="KW-0472">Membrane</keyword>
<dbReference type="InterPro" id="IPR012340">
    <property type="entry name" value="NA-bd_OB-fold"/>
</dbReference>